<comment type="caution">
    <text evidence="6">The sequence shown here is derived from an EMBL/GenBank/DDBJ whole genome shotgun (WGS) entry which is preliminary data.</text>
</comment>
<accession>A0ABS7VDV5</accession>
<dbReference type="InterPro" id="IPR006683">
    <property type="entry name" value="Thioestr_dom"/>
</dbReference>
<dbReference type="PROSITE" id="PS51770">
    <property type="entry name" value="HOTDOG_ACOT"/>
    <property type="match status" value="1"/>
</dbReference>
<dbReference type="PANTHER" id="PTHR11049:SF16">
    <property type="entry name" value="PROTEIN VDLD"/>
    <property type="match status" value="1"/>
</dbReference>
<feature type="domain" description="HotDog ACOT-type" evidence="5">
    <location>
        <begin position="3"/>
        <end position="115"/>
    </location>
</feature>
<keyword evidence="2 3" id="KW-0378">Hydrolase</keyword>
<comment type="similarity">
    <text evidence="1">Belongs to the acyl coenzyme A hydrolase family.</text>
</comment>
<feature type="coiled-coil region" evidence="4">
    <location>
        <begin position="127"/>
        <end position="154"/>
    </location>
</feature>
<dbReference type="InterPro" id="IPR029069">
    <property type="entry name" value="HotDog_dom_sf"/>
</dbReference>
<name>A0ABS7VDV5_9GAMM</name>
<dbReference type="Pfam" id="PF03061">
    <property type="entry name" value="4HBT"/>
    <property type="match status" value="1"/>
</dbReference>
<reference evidence="6 7" key="1">
    <citation type="submission" date="2021-09" db="EMBL/GenBank/DDBJ databases">
        <title>Aeromonas schubertii isolated from Asian sea bass.</title>
        <authorList>
            <person name="Pinpimai K."/>
        </authorList>
    </citation>
    <scope>NUCLEOTIDE SEQUENCE [LARGE SCALE GENOMIC DNA]</scope>
    <source>
        <strain evidence="6 7">CHULA2021a</strain>
    </source>
</reference>
<protein>
    <submittedName>
        <fullName evidence="6">Acyl-CoA thioesterase</fullName>
    </submittedName>
</protein>
<evidence type="ECO:0000313" key="7">
    <source>
        <dbReference type="Proteomes" id="UP000774958"/>
    </source>
</evidence>
<evidence type="ECO:0000256" key="2">
    <source>
        <dbReference type="ARBA" id="ARBA00022801"/>
    </source>
</evidence>
<dbReference type="RefSeq" id="WP_050665676.1">
    <property type="nucleotide sequence ID" value="NZ_CDDB01000030.1"/>
</dbReference>
<dbReference type="Proteomes" id="UP000774958">
    <property type="component" value="Unassembled WGS sequence"/>
</dbReference>
<sequence>MSPPRELTLQFLAEPSDVNFGGKVHGGMVMKWIDQAGYACAAGWSGGYAVTVYVGGIRFIRPIQIGELVEVHAQVIHTGSTSMHLAVDVYSRHPTSTDRHKATHCIIIFVAMDEQGKPRQVPAWAPQTDAQRQLEQYALKLVALREEIDKEMRRHL</sequence>
<dbReference type="Gene3D" id="3.10.129.10">
    <property type="entry name" value="Hotdog Thioesterase"/>
    <property type="match status" value="1"/>
</dbReference>
<dbReference type="InterPro" id="IPR033120">
    <property type="entry name" value="HOTDOG_ACOT"/>
</dbReference>
<gene>
    <name evidence="6" type="ORF">LA374_15190</name>
</gene>
<dbReference type="EMBL" id="JAIRBT010000022">
    <property type="protein sequence ID" value="MBZ6067547.1"/>
    <property type="molecule type" value="Genomic_DNA"/>
</dbReference>
<evidence type="ECO:0000313" key="6">
    <source>
        <dbReference type="EMBL" id="MBZ6067547.1"/>
    </source>
</evidence>
<proteinExistence type="inferred from homology"/>
<evidence type="ECO:0000256" key="1">
    <source>
        <dbReference type="ARBA" id="ARBA00010458"/>
    </source>
</evidence>
<evidence type="ECO:0000256" key="3">
    <source>
        <dbReference type="PROSITE-ProRule" id="PRU01106"/>
    </source>
</evidence>
<dbReference type="PANTHER" id="PTHR11049">
    <property type="entry name" value="ACYL COENZYME A THIOESTER HYDROLASE"/>
    <property type="match status" value="1"/>
</dbReference>
<evidence type="ECO:0000259" key="5">
    <source>
        <dbReference type="PROSITE" id="PS51770"/>
    </source>
</evidence>
<evidence type="ECO:0000256" key="4">
    <source>
        <dbReference type="SAM" id="Coils"/>
    </source>
</evidence>
<dbReference type="SUPFAM" id="SSF54637">
    <property type="entry name" value="Thioesterase/thiol ester dehydrase-isomerase"/>
    <property type="match status" value="1"/>
</dbReference>
<dbReference type="InterPro" id="IPR040170">
    <property type="entry name" value="Cytosol_ACT"/>
</dbReference>
<organism evidence="6 7">
    <name type="scientific">Aeromonas schubertii</name>
    <dbReference type="NCBI Taxonomy" id="652"/>
    <lineage>
        <taxon>Bacteria</taxon>
        <taxon>Pseudomonadati</taxon>
        <taxon>Pseudomonadota</taxon>
        <taxon>Gammaproteobacteria</taxon>
        <taxon>Aeromonadales</taxon>
        <taxon>Aeromonadaceae</taxon>
        <taxon>Aeromonas</taxon>
    </lineage>
</organism>
<dbReference type="CDD" id="cd03442">
    <property type="entry name" value="BFIT_BACH"/>
    <property type="match status" value="1"/>
</dbReference>
<keyword evidence="4" id="KW-0175">Coiled coil</keyword>
<keyword evidence="7" id="KW-1185">Reference proteome</keyword>